<protein>
    <submittedName>
        <fullName evidence="1">G6860 protein</fullName>
    </submittedName>
</protein>
<proteinExistence type="predicted"/>
<keyword evidence="2" id="KW-1185">Reference proteome</keyword>
<evidence type="ECO:0000313" key="1">
    <source>
        <dbReference type="EMBL" id="CAL5224214.1"/>
    </source>
</evidence>
<sequence>MPVSCVCKQRELQHIDPGDAACVSSLEWPVPETEDDWYQVECILNTLNYAQPQTLEIQSCFLDTAVRTYIVEDFVYTCQRATVLPLWDRITAFCDAPHVALRWINMDTDDKYKDLEKCIFARAREDSRPPKKFEHPYYDRYCKSGIVHAELTEAMDDILMLVTYAMHAHREGELQPCGRPASQCQPAQSG</sequence>
<organism evidence="1 2">
    <name type="scientific">Coccomyxa viridis</name>
    <dbReference type="NCBI Taxonomy" id="1274662"/>
    <lineage>
        <taxon>Eukaryota</taxon>
        <taxon>Viridiplantae</taxon>
        <taxon>Chlorophyta</taxon>
        <taxon>core chlorophytes</taxon>
        <taxon>Trebouxiophyceae</taxon>
        <taxon>Trebouxiophyceae incertae sedis</taxon>
        <taxon>Coccomyxaceae</taxon>
        <taxon>Coccomyxa</taxon>
    </lineage>
</organism>
<reference evidence="1 2" key="1">
    <citation type="submission" date="2024-06" db="EMBL/GenBank/DDBJ databases">
        <authorList>
            <person name="Kraege A."/>
            <person name="Thomma B."/>
        </authorList>
    </citation>
    <scope>NUCLEOTIDE SEQUENCE [LARGE SCALE GENOMIC DNA]</scope>
</reference>
<comment type="caution">
    <text evidence="1">The sequence shown here is derived from an EMBL/GenBank/DDBJ whole genome shotgun (WGS) entry which is preliminary data.</text>
</comment>
<evidence type="ECO:0000313" key="2">
    <source>
        <dbReference type="Proteomes" id="UP001497392"/>
    </source>
</evidence>
<dbReference type="Proteomes" id="UP001497392">
    <property type="component" value="Unassembled WGS sequence"/>
</dbReference>
<dbReference type="EMBL" id="CAXHTA020000010">
    <property type="protein sequence ID" value="CAL5224214.1"/>
    <property type="molecule type" value="Genomic_DNA"/>
</dbReference>
<accession>A0ABP1FWE1</accession>
<gene>
    <name evidence="1" type="primary">g6860</name>
    <name evidence="1" type="ORF">VP750_LOCUS5873</name>
</gene>
<name>A0ABP1FWE1_9CHLO</name>